<dbReference type="OMA" id="FFGMKKD"/>
<dbReference type="PANTHER" id="PTHR18929">
    <property type="entry name" value="PROTEIN DISULFIDE ISOMERASE"/>
    <property type="match status" value="1"/>
</dbReference>
<dbReference type="FunFam" id="3.40.30.10:FF:000139">
    <property type="entry name" value="Protein disulfide-isomerase"/>
    <property type="match status" value="1"/>
</dbReference>
<dbReference type="InterPro" id="IPR017937">
    <property type="entry name" value="Thioredoxin_CS"/>
</dbReference>
<organism evidence="18 19">
    <name type="scientific">Aspergillus clavatus (strain ATCC 1007 / CBS 513.65 / DSM 816 / NCTC 3887 / NRRL 1 / QM 1276 / 107)</name>
    <dbReference type="NCBI Taxonomy" id="344612"/>
    <lineage>
        <taxon>Eukaryota</taxon>
        <taxon>Fungi</taxon>
        <taxon>Dikarya</taxon>
        <taxon>Ascomycota</taxon>
        <taxon>Pezizomycotina</taxon>
        <taxon>Eurotiomycetes</taxon>
        <taxon>Eurotiomycetidae</taxon>
        <taxon>Eurotiales</taxon>
        <taxon>Aspergillaceae</taxon>
        <taxon>Aspergillus</taxon>
        <taxon>Aspergillus subgen. Fumigati</taxon>
    </lineage>
</organism>
<dbReference type="Proteomes" id="UP000006701">
    <property type="component" value="Unassembled WGS sequence"/>
</dbReference>
<dbReference type="GO" id="GO:0051082">
    <property type="term" value="F:unfolded protein binding"/>
    <property type="evidence" value="ECO:0007669"/>
    <property type="project" value="UniProtKB-ARBA"/>
</dbReference>
<protein>
    <recommendedName>
        <fullName evidence="12 15">Protein disulfide-isomerase</fullName>
        <ecNumber evidence="5 15">5.3.4.1</ecNumber>
    </recommendedName>
</protein>
<dbReference type="RefSeq" id="XP_001275215.1">
    <property type="nucleotide sequence ID" value="XM_001275214.1"/>
</dbReference>
<dbReference type="GO" id="GO:0015035">
    <property type="term" value="F:protein-disulfide reductase activity"/>
    <property type="evidence" value="ECO:0007669"/>
    <property type="project" value="UniProtKB-ARBA"/>
</dbReference>
<keyword evidence="6 15" id="KW-0732">Signal</keyword>
<dbReference type="EMBL" id="DS027045">
    <property type="protein sequence ID" value="EAW13789.1"/>
    <property type="molecule type" value="Genomic_DNA"/>
</dbReference>
<evidence type="ECO:0000256" key="16">
    <source>
        <dbReference type="SAM" id="MobiDB-lite"/>
    </source>
</evidence>
<dbReference type="InterPro" id="IPR036249">
    <property type="entry name" value="Thioredoxin-like_sf"/>
</dbReference>
<dbReference type="PRINTS" id="PR00421">
    <property type="entry name" value="THIOREDOXIN"/>
</dbReference>
<comment type="subcellular location">
    <subcellularLocation>
        <location evidence="3">Endoplasmic reticulum lumen</location>
    </subcellularLocation>
</comment>
<dbReference type="InterPro" id="IPR005788">
    <property type="entry name" value="PDI_thioredoxin-like_dom"/>
</dbReference>
<dbReference type="eggNOG" id="KOG0190">
    <property type="taxonomic scope" value="Eukaryota"/>
</dbReference>
<dbReference type="CDD" id="cd02981">
    <property type="entry name" value="PDI_b_family"/>
    <property type="match status" value="1"/>
</dbReference>
<dbReference type="InterPro" id="IPR013766">
    <property type="entry name" value="Thioredoxin_domain"/>
</dbReference>
<dbReference type="NCBIfam" id="TIGR01130">
    <property type="entry name" value="ER_PDI_fam"/>
    <property type="match status" value="1"/>
</dbReference>
<dbReference type="CDD" id="cd02982">
    <property type="entry name" value="PDI_b'_family"/>
    <property type="match status" value="1"/>
</dbReference>
<dbReference type="CDD" id="cd02995">
    <property type="entry name" value="PDI_a_PDI_a'_C"/>
    <property type="match status" value="1"/>
</dbReference>
<feature type="chain" id="PRO_5005120934" description="Protein disulfide-isomerase" evidence="15">
    <location>
        <begin position="21"/>
        <end position="518"/>
    </location>
</feature>
<evidence type="ECO:0000256" key="4">
    <source>
        <dbReference type="ARBA" id="ARBA00006347"/>
    </source>
</evidence>
<dbReference type="EC" id="5.3.4.1" evidence="5 15"/>
<dbReference type="Gene3D" id="3.40.30.10">
    <property type="entry name" value="Glutaredoxin"/>
    <property type="match status" value="4"/>
</dbReference>
<dbReference type="Pfam" id="PF00085">
    <property type="entry name" value="Thioredoxin"/>
    <property type="match status" value="2"/>
</dbReference>
<dbReference type="GO" id="GO:0034976">
    <property type="term" value="P:response to endoplasmic reticulum stress"/>
    <property type="evidence" value="ECO:0007669"/>
    <property type="project" value="TreeGrafter"/>
</dbReference>
<dbReference type="GO" id="GO:0005788">
    <property type="term" value="C:endoplasmic reticulum lumen"/>
    <property type="evidence" value="ECO:0007669"/>
    <property type="project" value="UniProtKB-SubCell"/>
</dbReference>
<dbReference type="STRING" id="344612.A1C5W8"/>
<evidence type="ECO:0000256" key="7">
    <source>
        <dbReference type="ARBA" id="ARBA00022737"/>
    </source>
</evidence>
<sequence length="518" mass="56211">MRSFAPWIVSLLGASVVVSATDTSADAPSDVVTLTKDSFDDFMKAHDLVLAEFYAPWCGHCKALAPKYEEAATELKGKNIPLVKVDCTAEEELCRDNGVEGYPTLKIFRGPESSKPYQGARQADSIVSYMVKQSLPAVSPVTEDNLEDVKTMDKIVVIGYLPSDDKAANDAFTSFAESQRDNYLFAATSDSAIAKAEGVKQPSIVLYKDFDEKKAVYDGKLDQEAILSWVKTASTPLVGEIGPETYSGYMAAGIPLAYIFAETQEEREKFTEDFKPIAEKHKGAINIATIDAKMFGAHAGNLNLDPQQFPAFAIQDPEKNTKYPYDQTKEINAKDIAKFIQDVLDGKVEPSIKSEPIPETQEGPVTVVVAHSYQDLVIDNDKDVLLEFYAPWCGHCKALAPKYDELAALYSGDLASKVTIAKIDATANDVPDSITGFPTIKLYPAGAKDSPVEYSGSRTVEDLADFVKENGKHKVDGLEASSQETEEGADVTASASASSTETEAPAATEDEKADHDEL</sequence>
<feature type="compositionally biased region" description="Basic and acidic residues" evidence="16">
    <location>
        <begin position="509"/>
        <end position="518"/>
    </location>
</feature>
<evidence type="ECO:0000256" key="11">
    <source>
        <dbReference type="ARBA" id="ARBA00023284"/>
    </source>
</evidence>
<evidence type="ECO:0000256" key="9">
    <source>
        <dbReference type="ARBA" id="ARBA00023157"/>
    </source>
</evidence>
<evidence type="ECO:0000256" key="3">
    <source>
        <dbReference type="ARBA" id="ARBA00004319"/>
    </source>
</evidence>
<dbReference type="PANTHER" id="PTHR18929:SF132">
    <property type="entry name" value="PROTEIN DISULFIDE-ISOMERASE A3"/>
    <property type="match status" value="1"/>
</dbReference>
<evidence type="ECO:0000259" key="17">
    <source>
        <dbReference type="PROSITE" id="PS51352"/>
    </source>
</evidence>
<evidence type="ECO:0000256" key="15">
    <source>
        <dbReference type="RuleBase" id="RU361130"/>
    </source>
</evidence>
<evidence type="ECO:0000256" key="12">
    <source>
        <dbReference type="ARBA" id="ARBA00039846"/>
    </source>
</evidence>
<name>A1C5W8_ASPCL</name>
<feature type="domain" description="Thioredoxin" evidence="17">
    <location>
        <begin position="343"/>
        <end position="472"/>
    </location>
</feature>
<dbReference type="KEGG" id="act:ACLA_068160"/>
<dbReference type="PROSITE" id="PS00194">
    <property type="entry name" value="THIOREDOXIN_1"/>
    <property type="match status" value="2"/>
</dbReference>
<evidence type="ECO:0000256" key="6">
    <source>
        <dbReference type="ARBA" id="ARBA00022729"/>
    </source>
</evidence>
<evidence type="ECO:0000256" key="8">
    <source>
        <dbReference type="ARBA" id="ARBA00022824"/>
    </source>
</evidence>
<dbReference type="NCBIfam" id="TIGR01126">
    <property type="entry name" value="pdi_dom"/>
    <property type="match status" value="2"/>
</dbReference>
<keyword evidence="8" id="KW-0256">Endoplasmic reticulum</keyword>
<feature type="domain" description="Thioredoxin" evidence="17">
    <location>
        <begin position="10"/>
        <end position="136"/>
    </location>
</feature>
<evidence type="ECO:0000256" key="2">
    <source>
        <dbReference type="ARBA" id="ARBA00002692"/>
    </source>
</evidence>
<keyword evidence="11 13" id="KW-0676">Redox-active center</keyword>
<dbReference type="SUPFAM" id="SSF52833">
    <property type="entry name" value="Thioredoxin-like"/>
    <property type="match status" value="4"/>
</dbReference>
<comment type="similarity">
    <text evidence="4 14">Belongs to the protein disulfide isomerase family.</text>
</comment>
<dbReference type="FunFam" id="3.40.30.10:FF:000185">
    <property type="entry name" value="Protein disulfide-isomerase"/>
    <property type="match status" value="1"/>
</dbReference>
<evidence type="ECO:0000256" key="14">
    <source>
        <dbReference type="RuleBase" id="RU004208"/>
    </source>
</evidence>
<gene>
    <name evidence="18" type="ORF">ACLA_068160</name>
</gene>
<keyword evidence="19" id="KW-1185">Reference proteome</keyword>
<comment type="function">
    <text evidence="2">Participates in the folding of proteins containing disulfide bonds, may be involved in glycosylation, prolyl hydroxylation and triglyceride transfer.</text>
</comment>
<dbReference type="GO" id="GO:0003756">
    <property type="term" value="F:protein disulfide isomerase activity"/>
    <property type="evidence" value="ECO:0007669"/>
    <property type="project" value="UniProtKB-EC"/>
</dbReference>
<dbReference type="GeneID" id="4707945"/>
<evidence type="ECO:0000313" key="18">
    <source>
        <dbReference type="EMBL" id="EAW13789.1"/>
    </source>
</evidence>
<evidence type="ECO:0000256" key="1">
    <source>
        <dbReference type="ARBA" id="ARBA00001182"/>
    </source>
</evidence>
<evidence type="ECO:0000256" key="10">
    <source>
        <dbReference type="ARBA" id="ARBA00023235"/>
    </source>
</evidence>
<accession>A1C5W8</accession>
<dbReference type="GO" id="GO:0006457">
    <property type="term" value="P:protein folding"/>
    <property type="evidence" value="ECO:0007669"/>
    <property type="project" value="TreeGrafter"/>
</dbReference>
<dbReference type="Pfam" id="PF13848">
    <property type="entry name" value="Thioredoxin_6"/>
    <property type="match status" value="1"/>
</dbReference>
<feature type="compositionally biased region" description="Low complexity" evidence="16">
    <location>
        <begin position="490"/>
        <end position="507"/>
    </location>
</feature>
<feature type="disulfide bond" description="Redox-active" evidence="13">
    <location>
        <begin position="393"/>
        <end position="396"/>
    </location>
</feature>
<evidence type="ECO:0000313" key="19">
    <source>
        <dbReference type="Proteomes" id="UP000006701"/>
    </source>
</evidence>
<dbReference type="OrthoDB" id="427280at2759"/>
<feature type="signal peptide" evidence="15">
    <location>
        <begin position="1"/>
        <end position="20"/>
    </location>
</feature>
<evidence type="ECO:0000256" key="5">
    <source>
        <dbReference type="ARBA" id="ARBA00012723"/>
    </source>
</evidence>
<feature type="region of interest" description="Disordered" evidence="16">
    <location>
        <begin position="474"/>
        <end position="518"/>
    </location>
</feature>
<keyword evidence="7" id="KW-0677">Repeat</keyword>
<dbReference type="PROSITE" id="PS51352">
    <property type="entry name" value="THIOREDOXIN_2"/>
    <property type="match status" value="2"/>
</dbReference>
<dbReference type="HOGENOM" id="CLU_025879_5_0_1"/>
<dbReference type="FunFam" id="3.40.30.10:FF:000017">
    <property type="entry name" value="Protein disulfide-isomerase A4"/>
    <property type="match status" value="1"/>
</dbReference>
<dbReference type="VEuPathDB" id="FungiDB:ACLA_068160"/>
<evidence type="ECO:0000256" key="13">
    <source>
        <dbReference type="PIRSR" id="PIRSR605792-51"/>
    </source>
</evidence>
<comment type="catalytic activity">
    <reaction evidence="1 15">
        <text>Catalyzes the rearrangement of -S-S- bonds in proteins.</text>
        <dbReference type="EC" id="5.3.4.1"/>
    </reaction>
</comment>
<feature type="disulfide bond" description="Redox-active" evidence="13">
    <location>
        <begin position="58"/>
        <end position="61"/>
    </location>
</feature>
<keyword evidence="9 13" id="KW-1015">Disulfide bond</keyword>
<keyword evidence="10 15" id="KW-0413">Isomerase</keyword>
<reference evidence="18 19" key="1">
    <citation type="journal article" date="2008" name="PLoS Genet.">
        <title>Genomic islands in the pathogenic filamentous fungus Aspergillus fumigatus.</title>
        <authorList>
            <person name="Fedorova N.D."/>
            <person name="Khaldi N."/>
            <person name="Joardar V.S."/>
            <person name="Maiti R."/>
            <person name="Amedeo P."/>
            <person name="Anderson M.J."/>
            <person name="Crabtree J."/>
            <person name="Silva J.C."/>
            <person name="Badger J.H."/>
            <person name="Albarraq A."/>
            <person name="Angiuoli S."/>
            <person name="Bussey H."/>
            <person name="Bowyer P."/>
            <person name="Cotty P.J."/>
            <person name="Dyer P.S."/>
            <person name="Egan A."/>
            <person name="Galens K."/>
            <person name="Fraser-Liggett C.M."/>
            <person name="Haas B.J."/>
            <person name="Inman J.M."/>
            <person name="Kent R."/>
            <person name="Lemieux S."/>
            <person name="Malavazi I."/>
            <person name="Orvis J."/>
            <person name="Roemer T."/>
            <person name="Ronning C.M."/>
            <person name="Sundaram J.P."/>
            <person name="Sutton G."/>
            <person name="Turner G."/>
            <person name="Venter J.C."/>
            <person name="White O.R."/>
            <person name="Whitty B.R."/>
            <person name="Youngman P."/>
            <person name="Wolfe K.H."/>
            <person name="Goldman G.H."/>
            <person name="Wortman J.R."/>
            <person name="Jiang B."/>
            <person name="Denning D.W."/>
            <person name="Nierman W.C."/>
        </authorList>
    </citation>
    <scope>NUCLEOTIDE SEQUENCE [LARGE SCALE GENOMIC DNA]</scope>
    <source>
        <strain evidence="19">ATCC 1007 / CBS 513.65 / DSM 816 / NCTC 3887 / NRRL 1</strain>
    </source>
</reference>
<dbReference type="FunFam" id="3.40.30.10:FF:000154">
    <property type="entry name" value="Protein disulfide-isomerase"/>
    <property type="match status" value="1"/>
</dbReference>
<dbReference type="InterPro" id="IPR005792">
    <property type="entry name" value="Prot_disulphide_isomerase"/>
</dbReference>
<dbReference type="CDD" id="cd02961">
    <property type="entry name" value="PDI_a_family"/>
    <property type="match status" value="1"/>
</dbReference>
<proteinExistence type="inferred from homology"/>
<dbReference type="AlphaFoldDB" id="A1C5W8"/>